<feature type="compositionally biased region" description="Polar residues" evidence="1">
    <location>
        <begin position="63"/>
        <end position="77"/>
    </location>
</feature>
<reference evidence="2 3" key="1">
    <citation type="submission" date="2024-02" db="EMBL/GenBank/DDBJ databases">
        <title>De novo assembly and annotation of 12 fungi associated with fruit tree decline syndrome in Ontario, Canada.</title>
        <authorList>
            <person name="Sulman M."/>
            <person name="Ellouze W."/>
            <person name="Ilyukhin E."/>
        </authorList>
    </citation>
    <scope>NUCLEOTIDE SEQUENCE [LARGE SCALE GENOMIC DNA]</scope>
    <source>
        <strain evidence="2 3">M169</strain>
    </source>
</reference>
<feature type="compositionally biased region" description="Basic and acidic residues" evidence="1">
    <location>
        <begin position="206"/>
        <end position="218"/>
    </location>
</feature>
<evidence type="ECO:0000256" key="1">
    <source>
        <dbReference type="SAM" id="MobiDB-lite"/>
    </source>
</evidence>
<feature type="compositionally biased region" description="Basic and acidic residues" evidence="1">
    <location>
        <begin position="143"/>
        <end position="152"/>
    </location>
</feature>
<dbReference type="Proteomes" id="UP001430848">
    <property type="component" value="Unassembled WGS sequence"/>
</dbReference>
<dbReference type="EMBL" id="JAKNSF020000022">
    <property type="protein sequence ID" value="KAK7731677.1"/>
    <property type="molecule type" value="Genomic_DNA"/>
</dbReference>
<protein>
    <recommendedName>
        <fullName evidence="4">Glycine-rich cell wall structural protein 1</fullName>
    </recommendedName>
</protein>
<proteinExistence type="predicted"/>
<feature type="compositionally biased region" description="Polar residues" evidence="1">
    <location>
        <begin position="122"/>
        <end position="133"/>
    </location>
</feature>
<feature type="compositionally biased region" description="Basic and acidic residues" evidence="1">
    <location>
        <begin position="101"/>
        <end position="121"/>
    </location>
</feature>
<gene>
    <name evidence="2" type="ORF">SLS63_005364</name>
</gene>
<evidence type="ECO:0000313" key="2">
    <source>
        <dbReference type="EMBL" id="KAK7731677.1"/>
    </source>
</evidence>
<feature type="region of interest" description="Disordered" evidence="1">
    <location>
        <begin position="1"/>
        <end position="266"/>
    </location>
</feature>
<feature type="compositionally biased region" description="Low complexity" evidence="1">
    <location>
        <begin position="18"/>
        <end position="28"/>
    </location>
</feature>
<accession>A0ABR1PC38</accession>
<feature type="compositionally biased region" description="Polar residues" evidence="1">
    <location>
        <begin position="29"/>
        <end position="39"/>
    </location>
</feature>
<keyword evidence="3" id="KW-1185">Reference proteome</keyword>
<organism evidence="2 3">
    <name type="scientific">Diaporthe eres</name>
    <name type="common">Phomopsis oblonga</name>
    <dbReference type="NCBI Taxonomy" id="83184"/>
    <lineage>
        <taxon>Eukaryota</taxon>
        <taxon>Fungi</taxon>
        <taxon>Dikarya</taxon>
        <taxon>Ascomycota</taxon>
        <taxon>Pezizomycotina</taxon>
        <taxon>Sordariomycetes</taxon>
        <taxon>Sordariomycetidae</taxon>
        <taxon>Diaporthales</taxon>
        <taxon>Diaporthaceae</taxon>
        <taxon>Diaporthe</taxon>
        <taxon>Diaporthe eres species complex</taxon>
    </lineage>
</organism>
<comment type="caution">
    <text evidence="2">The sequence shown here is derived from an EMBL/GenBank/DDBJ whole genome shotgun (WGS) entry which is preliminary data.</text>
</comment>
<feature type="compositionally biased region" description="Basic and acidic residues" evidence="1">
    <location>
        <begin position="229"/>
        <end position="260"/>
    </location>
</feature>
<evidence type="ECO:0000313" key="3">
    <source>
        <dbReference type="Proteomes" id="UP001430848"/>
    </source>
</evidence>
<sequence length="266" mass="27111">METINSMASTAAKAIWGENNTNNNNENTKPGTETMNNETKGTEPVSGKLGDTSAGEPFDAGNLDTTPAGSKDSTAQSGAKGPTADHPSTTGDTGFKAPQADIRDPDSATADPKKEAERKNVDNTGGLDTSENPTKIEGAGPKPIEEVAKSHGGDAGSASKESSGATGTDEDGPGAESKGEGTGEQYVKSSGLAADGGDFDATKPGAGREADRLLEEKGMTTQTAAAASSDKKAEEDKAEKTAPDSPDSKKEKASLKDKIKAKLHKN</sequence>
<evidence type="ECO:0008006" key="4">
    <source>
        <dbReference type="Google" id="ProtNLM"/>
    </source>
</evidence>
<name>A0ABR1PC38_DIAER</name>